<feature type="compositionally biased region" description="Acidic residues" evidence="1">
    <location>
        <begin position="66"/>
        <end position="79"/>
    </location>
</feature>
<name>A0A7G2CSF8_9TRYP</name>
<dbReference type="Proteomes" id="UP000515908">
    <property type="component" value="Chromosome 26"/>
</dbReference>
<protein>
    <submittedName>
        <fullName evidence="2">Uncharacterized protein</fullName>
    </submittedName>
</protein>
<dbReference type="VEuPathDB" id="TriTrypDB:ADEAN_001003900"/>
<evidence type="ECO:0000313" key="2">
    <source>
        <dbReference type="EMBL" id="CAD2222495.1"/>
    </source>
</evidence>
<sequence>MKYRSKDVLSAAFEGDLPRLKLLAQSAAPGGLMDDDEWTEDHEAEVDNFVRHASPSLQALENRGEQEEEEEVSDADEVDQDKETLRNIAHKIIRRTAISKILNQQGKIQLGNSPVALKTYGISVTVKEKLQEDGTLGEGAVFDISWKPCERGPFLGNALHWAVLGRSHSCLAYLVLHNCSLSSGLSDKTQAGVSPIDLAKANKSFQVLHDMEEAVKKRDEELQAEEDAIVDIEVRMTGRIERLKQKRLEREQAERDEEREANAEEEEEEQD</sequence>
<proteinExistence type="predicted"/>
<accession>A0A7G2CSF8</accession>
<feature type="region of interest" description="Disordered" evidence="1">
    <location>
        <begin position="60"/>
        <end position="79"/>
    </location>
</feature>
<gene>
    <name evidence="2" type="ORF">ADEAN_001003900</name>
</gene>
<feature type="compositionally biased region" description="Basic and acidic residues" evidence="1">
    <location>
        <begin position="246"/>
        <end position="262"/>
    </location>
</feature>
<organism evidence="2 3">
    <name type="scientific">Angomonas deanei</name>
    <dbReference type="NCBI Taxonomy" id="59799"/>
    <lineage>
        <taxon>Eukaryota</taxon>
        <taxon>Discoba</taxon>
        <taxon>Euglenozoa</taxon>
        <taxon>Kinetoplastea</taxon>
        <taxon>Metakinetoplastina</taxon>
        <taxon>Trypanosomatida</taxon>
        <taxon>Trypanosomatidae</taxon>
        <taxon>Strigomonadinae</taxon>
        <taxon>Angomonas</taxon>
    </lineage>
</organism>
<dbReference type="AlphaFoldDB" id="A0A7G2CSF8"/>
<dbReference type="EMBL" id="LR877170">
    <property type="protein sequence ID" value="CAD2222495.1"/>
    <property type="molecule type" value="Genomic_DNA"/>
</dbReference>
<evidence type="ECO:0000256" key="1">
    <source>
        <dbReference type="SAM" id="MobiDB-lite"/>
    </source>
</evidence>
<feature type="region of interest" description="Disordered" evidence="1">
    <location>
        <begin position="246"/>
        <end position="271"/>
    </location>
</feature>
<keyword evidence="3" id="KW-1185">Reference proteome</keyword>
<reference evidence="2 3" key="1">
    <citation type="submission" date="2020-08" db="EMBL/GenBank/DDBJ databases">
        <authorList>
            <person name="Newling K."/>
            <person name="Davey J."/>
            <person name="Forrester S."/>
        </authorList>
    </citation>
    <scope>NUCLEOTIDE SEQUENCE [LARGE SCALE GENOMIC DNA]</scope>
    <source>
        <strain evidence="3">Crithidia deanei Carvalho (ATCC PRA-265)</strain>
    </source>
</reference>
<evidence type="ECO:0000313" key="3">
    <source>
        <dbReference type="Proteomes" id="UP000515908"/>
    </source>
</evidence>